<comment type="similarity">
    <text evidence="1 4">Belongs to the glycosyl hydrolase 14 family.</text>
</comment>
<comment type="caution">
    <text evidence="6">The sequence shown here is derived from an EMBL/GenBank/DDBJ whole genome shotgun (WGS) entry which is preliminary data.</text>
</comment>
<keyword evidence="3 4" id="KW-0624">Polysaccharide degradation</keyword>
<dbReference type="GO" id="GO:0016161">
    <property type="term" value="F:beta-amylase activity"/>
    <property type="evidence" value="ECO:0007669"/>
    <property type="project" value="UniProtKB-EC"/>
</dbReference>
<keyword evidence="4" id="KW-0378">Hydrolase</keyword>
<organism evidence="6 7">
    <name type="scientific">Cuscuta europaea</name>
    <name type="common">European dodder</name>
    <dbReference type="NCBI Taxonomy" id="41803"/>
    <lineage>
        <taxon>Eukaryota</taxon>
        <taxon>Viridiplantae</taxon>
        <taxon>Streptophyta</taxon>
        <taxon>Embryophyta</taxon>
        <taxon>Tracheophyta</taxon>
        <taxon>Spermatophyta</taxon>
        <taxon>Magnoliopsida</taxon>
        <taxon>eudicotyledons</taxon>
        <taxon>Gunneridae</taxon>
        <taxon>Pentapetalae</taxon>
        <taxon>asterids</taxon>
        <taxon>lamiids</taxon>
        <taxon>Solanales</taxon>
        <taxon>Convolvulaceae</taxon>
        <taxon>Cuscuteae</taxon>
        <taxon>Cuscuta</taxon>
        <taxon>Cuscuta subgen. Cuscuta</taxon>
    </lineage>
</organism>
<keyword evidence="4" id="KW-0326">Glycosidase</keyword>
<evidence type="ECO:0000313" key="7">
    <source>
        <dbReference type="Proteomes" id="UP001152484"/>
    </source>
</evidence>
<dbReference type="PANTHER" id="PTHR31352:SF40">
    <property type="entry name" value="BETA-AMYLASE 6"/>
    <property type="match status" value="1"/>
</dbReference>
<evidence type="ECO:0000256" key="2">
    <source>
        <dbReference type="ARBA" id="ARBA00023277"/>
    </source>
</evidence>
<dbReference type="SUPFAM" id="SSF51445">
    <property type="entry name" value="(Trans)glycosidases"/>
    <property type="match status" value="1"/>
</dbReference>
<dbReference type="Pfam" id="PF01373">
    <property type="entry name" value="Glyco_hydro_14"/>
    <property type="match status" value="1"/>
</dbReference>
<proteinExistence type="inferred from homology"/>
<protein>
    <recommendedName>
        <fullName evidence="4">Beta-amylase</fullName>
        <ecNumber evidence="4">3.2.1.2</ecNumber>
    </recommendedName>
</protein>
<evidence type="ECO:0000256" key="1">
    <source>
        <dbReference type="ARBA" id="ARBA00005652"/>
    </source>
</evidence>
<dbReference type="EMBL" id="CAMAPE010000060">
    <property type="protein sequence ID" value="CAH9112890.1"/>
    <property type="molecule type" value="Genomic_DNA"/>
</dbReference>
<dbReference type="PANTHER" id="PTHR31352">
    <property type="entry name" value="BETA-AMYLASE 1, CHLOROPLASTIC"/>
    <property type="match status" value="1"/>
</dbReference>
<evidence type="ECO:0000313" key="6">
    <source>
        <dbReference type="EMBL" id="CAH9112890.1"/>
    </source>
</evidence>
<dbReference type="Proteomes" id="UP001152484">
    <property type="component" value="Unassembled WGS sequence"/>
</dbReference>
<dbReference type="AlphaFoldDB" id="A0A9P0ZUL2"/>
<dbReference type="EC" id="3.2.1.2" evidence="4"/>
<keyword evidence="7" id="KW-1185">Reference proteome</keyword>
<evidence type="ECO:0000256" key="3">
    <source>
        <dbReference type="ARBA" id="ARBA00023326"/>
    </source>
</evidence>
<feature type="region of interest" description="Disordered" evidence="5">
    <location>
        <begin position="138"/>
        <end position="167"/>
    </location>
</feature>
<reference evidence="6" key="1">
    <citation type="submission" date="2022-07" db="EMBL/GenBank/DDBJ databases">
        <authorList>
            <person name="Macas J."/>
            <person name="Novak P."/>
            <person name="Neumann P."/>
        </authorList>
    </citation>
    <scope>NUCLEOTIDE SEQUENCE</scope>
</reference>
<accession>A0A9P0ZUL2</accession>
<evidence type="ECO:0000256" key="4">
    <source>
        <dbReference type="RuleBase" id="RU000509"/>
    </source>
</evidence>
<evidence type="ECO:0000256" key="5">
    <source>
        <dbReference type="SAM" id="MobiDB-lite"/>
    </source>
</evidence>
<name>A0A9P0ZUL2_CUSEU</name>
<dbReference type="OrthoDB" id="1660156at2759"/>
<keyword evidence="2 4" id="KW-0119">Carbohydrate metabolism</keyword>
<sequence length="167" mass="18840">MLARHHASMNFTCLEMRDSDQPAEAKSGPQELVQQVLSSGWKELIDMAGESALARYDEQAYDQILLNARPNGVNLNSSPKLKMSGFTYLRLSDDLLKDDNFQLFTKFVKKMHADLESSRNGANPIVLRKSKPAFSSDEILEASNKGKKPYPWYDTTDMPVDGSYPFE</sequence>
<gene>
    <name evidence="6" type="ORF">CEURO_LOCUS19790</name>
</gene>
<dbReference type="InterPro" id="IPR001554">
    <property type="entry name" value="Glyco_hydro_14"/>
</dbReference>
<comment type="catalytic activity">
    <reaction evidence="4">
        <text>Hydrolysis of (1-&gt;4)-alpha-D-glucosidic linkages in polysaccharides so as to remove successive maltose units from the non-reducing ends of the chains.</text>
        <dbReference type="EC" id="3.2.1.2"/>
    </reaction>
</comment>
<dbReference type="GO" id="GO:0000272">
    <property type="term" value="P:polysaccharide catabolic process"/>
    <property type="evidence" value="ECO:0007669"/>
    <property type="project" value="UniProtKB-KW"/>
</dbReference>
<dbReference type="Gene3D" id="3.20.20.80">
    <property type="entry name" value="Glycosidases"/>
    <property type="match status" value="1"/>
</dbReference>
<dbReference type="InterPro" id="IPR017853">
    <property type="entry name" value="GH"/>
</dbReference>
<dbReference type="InterPro" id="IPR001371">
    <property type="entry name" value="Glyco_hydro_14B_pln"/>
</dbReference>
<dbReference type="PRINTS" id="PR00842">
    <property type="entry name" value="GLHYDLASE14B"/>
</dbReference>